<protein>
    <submittedName>
        <fullName evidence="2">Uncharacterized protein</fullName>
    </submittedName>
</protein>
<feature type="region of interest" description="Disordered" evidence="1">
    <location>
        <begin position="1"/>
        <end position="34"/>
    </location>
</feature>
<proteinExistence type="predicted"/>
<name>A0A6A6T8V8_9PLEO</name>
<evidence type="ECO:0000313" key="3">
    <source>
        <dbReference type="Proteomes" id="UP000799324"/>
    </source>
</evidence>
<reference evidence="2" key="1">
    <citation type="journal article" date="2020" name="Stud. Mycol.">
        <title>101 Dothideomycetes genomes: a test case for predicting lifestyles and emergence of pathogens.</title>
        <authorList>
            <person name="Haridas S."/>
            <person name="Albert R."/>
            <person name="Binder M."/>
            <person name="Bloem J."/>
            <person name="Labutti K."/>
            <person name="Salamov A."/>
            <person name="Andreopoulos B."/>
            <person name="Baker S."/>
            <person name="Barry K."/>
            <person name="Bills G."/>
            <person name="Bluhm B."/>
            <person name="Cannon C."/>
            <person name="Castanera R."/>
            <person name="Culley D."/>
            <person name="Daum C."/>
            <person name="Ezra D."/>
            <person name="Gonzalez J."/>
            <person name="Henrissat B."/>
            <person name="Kuo A."/>
            <person name="Liang C."/>
            <person name="Lipzen A."/>
            <person name="Lutzoni F."/>
            <person name="Magnuson J."/>
            <person name="Mondo S."/>
            <person name="Nolan M."/>
            <person name="Ohm R."/>
            <person name="Pangilinan J."/>
            <person name="Park H.-J."/>
            <person name="Ramirez L."/>
            <person name="Alfaro M."/>
            <person name="Sun H."/>
            <person name="Tritt A."/>
            <person name="Yoshinaga Y."/>
            <person name="Zwiers L.-H."/>
            <person name="Turgeon B."/>
            <person name="Goodwin S."/>
            <person name="Spatafora J."/>
            <person name="Crous P."/>
            <person name="Grigoriev I."/>
        </authorList>
    </citation>
    <scope>NUCLEOTIDE SEQUENCE</scope>
    <source>
        <strain evidence="2">CBS 122681</strain>
    </source>
</reference>
<gene>
    <name evidence="2" type="ORF">K491DRAFT_715619</name>
</gene>
<evidence type="ECO:0000256" key="1">
    <source>
        <dbReference type="SAM" id="MobiDB-lite"/>
    </source>
</evidence>
<sequence length="159" mass="17615">MSSPPKIDTTISSGMPAQVPTPSPPNNNEENQELLKPMHDALRQSPTKITFTKAQKELLEEDSYKAQQMYDLAPEGTEILLEEEAPEGNPAYESWDDFVCRRGFEPCHDPLNTTGVFDFEDEEIGSGSDSDSVVSSPEGIRLSPGSWLNPASPPRDFRM</sequence>
<feature type="compositionally biased region" description="Low complexity" evidence="1">
    <location>
        <begin position="125"/>
        <end position="136"/>
    </location>
</feature>
<organism evidence="2 3">
    <name type="scientific">Lophiostoma macrostomum CBS 122681</name>
    <dbReference type="NCBI Taxonomy" id="1314788"/>
    <lineage>
        <taxon>Eukaryota</taxon>
        <taxon>Fungi</taxon>
        <taxon>Dikarya</taxon>
        <taxon>Ascomycota</taxon>
        <taxon>Pezizomycotina</taxon>
        <taxon>Dothideomycetes</taxon>
        <taxon>Pleosporomycetidae</taxon>
        <taxon>Pleosporales</taxon>
        <taxon>Lophiostomataceae</taxon>
        <taxon>Lophiostoma</taxon>
    </lineage>
</organism>
<feature type="compositionally biased region" description="Polar residues" evidence="1">
    <location>
        <begin position="1"/>
        <end position="15"/>
    </location>
</feature>
<feature type="region of interest" description="Disordered" evidence="1">
    <location>
        <begin position="121"/>
        <end position="159"/>
    </location>
</feature>
<dbReference type="AlphaFoldDB" id="A0A6A6T8V8"/>
<dbReference type="Proteomes" id="UP000799324">
    <property type="component" value="Unassembled WGS sequence"/>
</dbReference>
<dbReference type="EMBL" id="MU004339">
    <property type="protein sequence ID" value="KAF2656240.1"/>
    <property type="molecule type" value="Genomic_DNA"/>
</dbReference>
<evidence type="ECO:0000313" key="2">
    <source>
        <dbReference type="EMBL" id="KAF2656240.1"/>
    </source>
</evidence>
<accession>A0A6A6T8V8</accession>
<keyword evidence="3" id="KW-1185">Reference proteome</keyword>